<comment type="caution">
    <text evidence="1">The sequence shown here is derived from an EMBL/GenBank/DDBJ whole genome shotgun (WGS) entry which is preliminary data.</text>
</comment>
<proteinExistence type="predicted"/>
<feature type="non-terminal residue" evidence="1">
    <location>
        <position position="1"/>
    </location>
</feature>
<reference evidence="1" key="1">
    <citation type="journal article" date="2014" name="Front. Microbiol.">
        <title>High frequency of phylogenetically diverse reductive dehalogenase-homologous genes in deep subseafloor sedimentary metagenomes.</title>
        <authorList>
            <person name="Kawai M."/>
            <person name="Futagami T."/>
            <person name="Toyoda A."/>
            <person name="Takaki Y."/>
            <person name="Nishi S."/>
            <person name="Hori S."/>
            <person name="Arai W."/>
            <person name="Tsubouchi T."/>
            <person name="Morono Y."/>
            <person name="Uchiyama I."/>
            <person name="Ito T."/>
            <person name="Fujiyama A."/>
            <person name="Inagaki F."/>
            <person name="Takami H."/>
        </authorList>
    </citation>
    <scope>NUCLEOTIDE SEQUENCE</scope>
    <source>
        <strain evidence="1">Expedition CK06-06</strain>
    </source>
</reference>
<accession>X1FCU7</accession>
<dbReference type="InterPro" id="IPR013783">
    <property type="entry name" value="Ig-like_fold"/>
</dbReference>
<name>X1FCU7_9ZZZZ</name>
<sequence length="270" mass="29120">KIVTNYNEKIYFTSGDIGTFSDGSDSVVLTPVNGVATEYLSSSIPGNATVTVSSGTLNDVTVLVGFYTDPNYIGLAFNPLGRKVKADGVETITIIATIYDDNNIIVTGYNENISFGTTIGTFSDGSDSIVLTPVNGVATEYLSSSTPGDATVTVSSGILTNVSEILEFYEETTLTLTEEPIHYDSTNKVVTFYVNVAGNMITVDEMKVIWDNSSPSERLYKIVIDDDEEIYNGSAKSGTIVDIIDDVDLLIGERKIELTFIQDMAGRNID</sequence>
<dbReference type="SUPFAM" id="SSF49373">
    <property type="entry name" value="Invasin/intimin cell-adhesion fragments"/>
    <property type="match status" value="1"/>
</dbReference>
<dbReference type="InterPro" id="IPR008964">
    <property type="entry name" value="Invasin/intimin_cell_adhesion"/>
</dbReference>
<organism evidence="1">
    <name type="scientific">marine sediment metagenome</name>
    <dbReference type="NCBI Taxonomy" id="412755"/>
    <lineage>
        <taxon>unclassified sequences</taxon>
        <taxon>metagenomes</taxon>
        <taxon>ecological metagenomes</taxon>
    </lineage>
</organism>
<gene>
    <name evidence="1" type="ORF">S03H2_08422</name>
</gene>
<feature type="non-terminal residue" evidence="1">
    <location>
        <position position="270"/>
    </location>
</feature>
<dbReference type="Gene3D" id="2.60.40.10">
    <property type="entry name" value="Immunoglobulins"/>
    <property type="match status" value="1"/>
</dbReference>
<dbReference type="AlphaFoldDB" id="X1FCU7"/>
<dbReference type="EMBL" id="BARU01004091">
    <property type="protein sequence ID" value="GAH18563.1"/>
    <property type="molecule type" value="Genomic_DNA"/>
</dbReference>
<evidence type="ECO:0000313" key="1">
    <source>
        <dbReference type="EMBL" id="GAH18563.1"/>
    </source>
</evidence>
<protein>
    <submittedName>
        <fullName evidence="1">Uncharacterized protein</fullName>
    </submittedName>
</protein>